<feature type="domain" description="Pyridoxamine 5'-phosphate oxidase Alr4036 family FMN-binding" evidence="8">
    <location>
        <begin position="68"/>
        <end position="135"/>
    </location>
</feature>
<comment type="pathway">
    <text evidence="2">Cofactor metabolism; pyridoxal 5'-phosphate salvage; pyridoxal 5'-phosphate from pyridoxamine 5'-phosphate: step 1/1.</text>
</comment>
<dbReference type="EMBL" id="JAXIOK010000005">
    <property type="protein sequence ID" value="KAK4769664.1"/>
    <property type="molecule type" value="Genomic_DNA"/>
</dbReference>
<evidence type="ECO:0000256" key="5">
    <source>
        <dbReference type="ARBA" id="ARBA00022630"/>
    </source>
</evidence>
<dbReference type="Gene3D" id="2.30.110.10">
    <property type="entry name" value="Electron Transport, Fmn-binding Protein, Chain A"/>
    <property type="match status" value="1"/>
</dbReference>
<dbReference type="Pfam" id="PF12766">
    <property type="entry name" value="Pyridox_oxase_2"/>
    <property type="match status" value="1"/>
</dbReference>
<dbReference type="GO" id="GO:0008615">
    <property type="term" value="P:pyridoxine biosynthetic process"/>
    <property type="evidence" value="ECO:0007669"/>
    <property type="project" value="InterPro"/>
</dbReference>
<keyword evidence="5" id="KW-0285">Flavoprotein</keyword>
<keyword evidence="6" id="KW-0288">FMN</keyword>
<evidence type="ECO:0000256" key="2">
    <source>
        <dbReference type="ARBA" id="ARBA00004738"/>
    </source>
</evidence>
<gene>
    <name evidence="9" type="ORF">SAY87_030196</name>
</gene>
<name>A0AAN7KRF5_9MYRT</name>
<keyword evidence="10" id="KW-1185">Reference proteome</keyword>
<dbReference type="Proteomes" id="UP001345219">
    <property type="component" value="Chromosome 24"/>
</dbReference>
<dbReference type="InterPro" id="IPR024624">
    <property type="entry name" value="Pyridox_Oxase_Alr4036_FMN-bd"/>
</dbReference>
<dbReference type="InterPro" id="IPR012349">
    <property type="entry name" value="Split_barrel_FMN-bd"/>
</dbReference>
<evidence type="ECO:0000256" key="3">
    <source>
        <dbReference type="ARBA" id="ARBA00005037"/>
    </source>
</evidence>
<dbReference type="PANTHER" id="PTHR10851">
    <property type="entry name" value="PYRIDOXINE-5-PHOSPHATE OXIDASE"/>
    <property type="match status" value="1"/>
</dbReference>
<dbReference type="EC" id="1.4.3.5" evidence="4"/>
<evidence type="ECO:0000256" key="4">
    <source>
        <dbReference type="ARBA" id="ARBA00012801"/>
    </source>
</evidence>
<protein>
    <recommendedName>
        <fullName evidence="4">pyridoxal 5'-phosphate synthase</fullName>
        <ecNumber evidence="4">1.4.3.5</ecNumber>
    </recommendedName>
</protein>
<evidence type="ECO:0000313" key="9">
    <source>
        <dbReference type="EMBL" id="KAK4769664.1"/>
    </source>
</evidence>
<dbReference type="PANTHER" id="PTHR10851:SF3">
    <property type="entry name" value="PYRIDOXINE_PYRIDOXAMINE 5'-PHOSPHATE OXIDASE 2"/>
    <property type="match status" value="1"/>
</dbReference>
<keyword evidence="7" id="KW-0560">Oxidoreductase</keyword>
<comment type="pathway">
    <text evidence="3">Cofactor metabolism; pyridoxal 5'-phosphate salvage; pyridoxal 5'-phosphate from pyridoxine 5'-phosphate: step 1/1.</text>
</comment>
<accession>A0AAN7KRF5</accession>
<organism evidence="9 10">
    <name type="scientific">Trapa incisa</name>
    <dbReference type="NCBI Taxonomy" id="236973"/>
    <lineage>
        <taxon>Eukaryota</taxon>
        <taxon>Viridiplantae</taxon>
        <taxon>Streptophyta</taxon>
        <taxon>Embryophyta</taxon>
        <taxon>Tracheophyta</taxon>
        <taxon>Spermatophyta</taxon>
        <taxon>Magnoliopsida</taxon>
        <taxon>eudicotyledons</taxon>
        <taxon>Gunneridae</taxon>
        <taxon>Pentapetalae</taxon>
        <taxon>rosids</taxon>
        <taxon>malvids</taxon>
        <taxon>Myrtales</taxon>
        <taxon>Lythraceae</taxon>
        <taxon>Trapa</taxon>
    </lineage>
</organism>
<comment type="cofactor">
    <cofactor evidence="1">
        <name>FMN</name>
        <dbReference type="ChEBI" id="CHEBI:58210"/>
    </cofactor>
</comment>
<evidence type="ECO:0000313" key="10">
    <source>
        <dbReference type="Proteomes" id="UP001345219"/>
    </source>
</evidence>
<dbReference type="AlphaFoldDB" id="A0AAN7KRF5"/>
<evidence type="ECO:0000256" key="1">
    <source>
        <dbReference type="ARBA" id="ARBA00001917"/>
    </source>
</evidence>
<sequence>MASSAAAATATAPWKQLILNALESNSHLKHSSFLQLVLYSLSFPSFFSLMLSFSLCNFMPSRLLPLQATMGSNGRPSNRTVVFRGFQESSDKIQIHTDRRSRKVEDLWLCPLAEICWYFADSWEQFRINGRVEMIDEANQDSLKLELREKAWHSCSTRSRLQYLGPSPGLPCLSEESTAEASLDPSIGPVASFCLLILDPEQVDYLNLKTNQRLAFMSKKSADEVKGWALEKINP</sequence>
<dbReference type="SUPFAM" id="SSF50475">
    <property type="entry name" value="FMN-binding split barrel"/>
    <property type="match status" value="1"/>
</dbReference>
<dbReference type="GO" id="GO:0004733">
    <property type="term" value="F:pyridoxamine phosphate oxidase activity"/>
    <property type="evidence" value="ECO:0007669"/>
    <property type="project" value="UniProtKB-EC"/>
</dbReference>
<evidence type="ECO:0000256" key="7">
    <source>
        <dbReference type="ARBA" id="ARBA00023002"/>
    </source>
</evidence>
<proteinExistence type="predicted"/>
<dbReference type="GO" id="GO:0010181">
    <property type="term" value="F:FMN binding"/>
    <property type="evidence" value="ECO:0007669"/>
    <property type="project" value="InterPro"/>
</dbReference>
<evidence type="ECO:0000256" key="6">
    <source>
        <dbReference type="ARBA" id="ARBA00022643"/>
    </source>
</evidence>
<dbReference type="InterPro" id="IPR000659">
    <property type="entry name" value="Pyridox_Oxase"/>
</dbReference>
<evidence type="ECO:0000259" key="8">
    <source>
        <dbReference type="Pfam" id="PF12766"/>
    </source>
</evidence>
<comment type="caution">
    <text evidence="9">The sequence shown here is derived from an EMBL/GenBank/DDBJ whole genome shotgun (WGS) entry which is preliminary data.</text>
</comment>
<reference evidence="9 10" key="1">
    <citation type="journal article" date="2023" name="Hortic Res">
        <title>Pangenome of water caltrop reveals structural variations and asymmetric subgenome divergence after allopolyploidization.</title>
        <authorList>
            <person name="Zhang X."/>
            <person name="Chen Y."/>
            <person name="Wang L."/>
            <person name="Yuan Y."/>
            <person name="Fang M."/>
            <person name="Shi L."/>
            <person name="Lu R."/>
            <person name="Comes H.P."/>
            <person name="Ma Y."/>
            <person name="Chen Y."/>
            <person name="Huang G."/>
            <person name="Zhou Y."/>
            <person name="Zheng Z."/>
            <person name="Qiu Y."/>
        </authorList>
    </citation>
    <scope>NUCLEOTIDE SEQUENCE [LARGE SCALE GENOMIC DNA]</scope>
    <source>
        <tissue evidence="9">Roots</tissue>
    </source>
</reference>